<dbReference type="RefSeq" id="XP_006814077.1">
    <property type="nucleotide sequence ID" value="XM_006814014.1"/>
</dbReference>
<accession>A0ABM0M236</accession>
<dbReference type="GeneID" id="102803291"/>
<dbReference type="Proteomes" id="UP000694865">
    <property type="component" value="Unplaced"/>
</dbReference>
<protein>
    <submittedName>
        <fullName evidence="3">Uncharacterized protein LOC102803291</fullName>
    </submittedName>
</protein>
<reference evidence="3" key="1">
    <citation type="submission" date="2025-08" db="UniProtKB">
        <authorList>
            <consortium name="RefSeq"/>
        </authorList>
    </citation>
    <scope>IDENTIFICATION</scope>
    <source>
        <tissue evidence="3">Testes</tissue>
    </source>
</reference>
<sequence length="135" mass="15087">MRIQNTYNVTNNNFVRALMNSISMQAVYHNNVVGQGKTVLNKSVLPRKSLQIVSEVNVTFDGNVDEGGDLLLVSIMCDPKGHVTVHHLYLDFQVTLNTHFLAHKEEFTLASSNFSNCVKQKNNSKLLSGMFEVST</sequence>
<dbReference type="PANTHER" id="PTHR28556:SF4">
    <property type="entry name" value="TRANSMEMBRANE PROTEIN 106A"/>
    <property type="match status" value="1"/>
</dbReference>
<proteinExistence type="predicted"/>
<dbReference type="InterPro" id="IPR048509">
    <property type="entry name" value="TMEM106_C"/>
</dbReference>
<gene>
    <name evidence="3" type="primary">LOC102803291</name>
</gene>
<name>A0ABM0M236_SACKO</name>
<organism evidence="2 3">
    <name type="scientific">Saccoglossus kowalevskii</name>
    <name type="common">Acorn worm</name>
    <dbReference type="NCBI Taxonomy" id="10224"/>
    <lineage>
        <taxon>Eukaryota</taxon>
        <taxon>Metazoa</taxon>
        <taxon>Hemichordata</taxon>
        <taxon>Enteropneusta</taxon>
        <taxon>Harrimaniidae</taxon>
        <taxon>Saccoglossus</taxon>
    </lineage>
</organism>
<dbReference type="Pfam" id="PF07092">
    <property type="entry name" value="TMEM106"/>
    <property type="match status" value="1"/>
</dbReference>
<dbReference type="PANTHER" id="PTHR28556">
    <property type="entry name" value="TRANSMEMBRANE PROTEIN 106B"/>
    <property type="match status" value="1"/>
</dbReference>
<feature type="domain" description="Transmembrane protein 106 C-terminal" evidence="1">
    <location>
        <begin position="2"/>
        <end position="119"/>
    </location>
</feature>
<evidence type="ECO:0000313" key="3">
    <source>
        <dbReference type="RefSeq" id="XP_006814077.1"/>
    </source>
</evidence>
<evidence type="ECO:0000259" key="1">
    <source>
        <dbReference type="Pfam" id="PF07092"/>
    </source>
</evidence>
<keyword evidence="2" id="KW-1185">Reference proteome</keyword>
<dbReference type="InterPro" id="IPR009790">
    <property type="entry name" value="TMEM106"/>
</dbReference>
<evidence type="ECO:0000313" key="2">
    <source>
        <dbReference type="Proteomes" id="UP000694865"/>
    </source>
</evidence>